<dbReference type="EMBL" id="HG994580">
    <property type="protein sequence ID" value="CAF2777193.1"/>
    <property type="molecule type" value="Genomic_DNA"/>
</dbReference>
<evidence type="ECO:0000259" key="1">
    <source>
        <dbReference type="Pfam" id="PF08385"/>
    </source>
</evidence>
<dbReference type="OrthoDB" id="6376344at2759"/>
<keyword evidence="3" id="KW-1185">Reference proteome</keyword>
<accession>A0A7R8CGM3</accession>
<feature type="domain" description="Dynein heavy chain tail" evidence="1">
    <location>
        <begin position="106"/>
        <end position="199"/>
    </location>
</feature>
<protein>
    <submittedName>
        <fullName evidence="2">DNAH</fullName>
    </submittedName>
</protein>
<dbReference type="Pfam" id="PF08385">
    <property type="entry name" value="DHC_N1"/>
    <property type="match status" value="2"/>
</dbReference>
<name>A0A7R8CGM3_LEPSM</name>
<proteinExistence type="predicted"/>
<evidence type="ECO:0000313" key="3">
    <source>
        <dbReference type="Proteomes" id="UP000675881"/>
    </source>
</evidence>
<dbReference type="Proteomes" id="UP000675881">
    <property type="component" value="Chromosome 1"/>
</dbReference>
<sequence>MNEFLYVGQINKDPLILIKELIKEDVITDTSSFADRHIKKFANEIDKLIGDIPGEALIEIPYSVYALYKTPFLPEDSENDEENPRYTLKYCLEMDGRKLPKFLRIDEIIEWDEKLTRLKSLVNQLSVPWIDKVISILIRGQIPQAEEFKRHCTQVHILLEEAEDNVKFLRTISQPTDILATKSNDFTDMIGLLPTLMSIKEFIKFELLCEPERANPHCQKNCKTLLSEWRRTYNKTREAIENSGREARWEFSVGSLFAPLEHCIFVCSDVIKVSNVLSQLSKCFSPALMSMDEQI</sequence>
<evidence type="ECO:0000313" key="2">
    <source>
        <dbReference type="EMBL" id="CAF2777193.1"/>
    </source>
</evidence>
<feature type="domain" description="Dynein heavy chain tail" evidence="1">
    <location>
        <begin position="216"/>
        <end position="285"/>
    </location>
</feature>
<organism evidence="2 3">
    <name type="scientific">Lepeophtheirus salmonis</name>
    <name type="common">Salmon louse</name>
    <name type="synonym">Caligus salmonis</name>
    <dbReference type="NCBI Taxonomy" id="72036"/>
    <lineage>
        <taxon>Eukaryota</taxon>
        <taxon>Metazoa</taxon>
        <taxon>Ecdysozoa</taxon>
        <taxon>Arthropoda</taxon>
        <taxon>Crustacea</taxon>
        <taxon>Multicrustacea</taxon>
        <taxon>Hexanauplia</taxon>
        <taxon>Copepoda</taxon>
        <taxon>Siphonostomatoida</taxon>
        <taxon>Caligidae</taxon>
        <taxon>Lepeophtheirus</taxon>
    </lineage>
</organism>
<dbReference type="InterPro" id="IPR013594">
    <property type="entry name" value="Dynein_heavy_tail"/>
</dbReference>
<reference evidence="2" key="1">
    <citation type="submission" date="2021-02" db="EMBL/GenBank/DDBJ databases">
        <authorList>
            <person name="Bekaert M."/>
        </authorList>
    </citation>
    <scope>NUCLEOTIDE SEQUENCE</scope>
    <source>
        <strain evidence="2">IoA-00</strain>
    </source>
</reference>
<dbReference type="AlphaFoldDB" id="A0A7R8CGM3"/>
<gene>
    <name evidence="2" type="ORF">LSAA_597</name>
</gene>